<dbReference type="RefSeq" id="WP_003800371.1">
    <property type="nucleotide sequence ID" value="NZ_BAEG01000037.1"/>
</dbReference>
<comment type="caution">
    <text evidence="2">The sequence shown here is derived from an EMBL/GenBank/DDBJ whole genome shotgun (WGS) entry which is preliminary data.</text>
</comment>
<dbReference type="InterPro" id="IPR007331">
    <property type="entry name" value="Htaa"/>
</dbReference>
<name>H0QK40_ARTG1</name>
<evidence type="ECO:0000259" key="1">
    <source>
        <dbReference type="Pfam" id="PF04213"/>
    </source>
</evidence>
<protein>
    <recommendedName>
        <fullName evidence="1">Htaa domain-containing protein</fullName>
    </recommendedName>
</protein>
<organism evidence="2 3">
    <name type="scientific">Arthrobacter globiformis (strain ATCC 8010 / DSM 20124 / JCM 1332 / NBRC 12137 / NCIMB 8907 / NRRL B-2979 / 168)</name>
    <dbReference type="NCBI Taxonomy" id="1077972"/>
    <lineage>
        <taxon>Bacteria</taxon>
        <taxon>Bacillati</taxon>
        <taxon>Actinomycetota</taxon>
        <taxon>Actinomycetes</taxon>
        <taxon>Micrococcales</taxon>
        <taxon>Micrococcaceae</taxon>
        <taxon>Arthrobacter</taxon>
    </lineage>
</organism>
<accession>H0QK40</accession>
<dbReference type="Proteomes" id="UP000003828">
    <property type="component" value="Unassembled WGS sequence"/>
</dbReference>
<keyword evidence="3" id="KW-1185">Reference proteome</keyword>
<evidence type="ECO:0000313" key="2">
    <source>
        <dbReference type="EMBL" id="GAB13280.1"/>
    </source>
</evidence>
<feature type="domain" description="Htaa" evidence="1">
    <location>
        <begin position="4"/>
        <end position="145"/>
    </location>
</feature>
<evidence type="ECO:0000313" key="3">
    <source>
        <dbReference type="Proteomes" id="UP000003828"/>
    </source>
</evidence>
<dbReference type="AlphaFoldDB" id="H0QK40"/>
<reference evidence="2 3" key="1">
    <citation type="submission" date="2011-12" db="EMBL/GenBank/DDBJ databases">
        <title>Whole genome shotgun sequence of Arthrobacter globiformis NBRC 12137.</title>
        <authorList>
            <person name="Miyazawa S."/>
            <person name="Hosoyama A."/>
            <person name="Tsuchikane K."/>
            <person name="Katsumata H."/>
            <person name="Yamazaki S."/>
            <person name="Fujita N."/>
        </authorList>
    </citation>
    <scope>NUCLEOTIDE SEQUENCE [LARGE SCALE GENOMIC DNA]</scope>
    <source>
        <strain evidence="2 3">NBRC 12137</strain>
    </source>
</reference>
<gene>
    <name evidence="2" type="ORF">ARGLB_037_01310</name>
</gene>
<dbReference type="EMBL" id="BAEG01000037">
    <property type="protein sequence ID" value="GAB13280.1"/>
    <property type="molecule type" value="Genomic_DNA"/>
</dbReference>
<proteinExistence type="predicted"/>
<dbReference type="Pfam" id="PF04213">
    <property type="entry name" value="HtaA"/>
    <property type="match status" value="1"/>
</dbReference>
<dbReference type="STRING" id="1077972.ARGLB_037_01310"/>
<sequence length="155" mass="16770">MIEALRWRIDDRFDHYVRHLAGDGEVVLNEGAGADPDGQYLFPFSANEDALPGTLCFSGSVEYKAYLGVLALRIAGPRITINGSEACLSVEGDGVFQGARLELATARIEDHTPGLAPIGFRLTAAGSEMFFGKYPPGWLLAPATIKYRKPQEATP</sequence>